<sequence length="287" mass="32165">MAEGVVGTSIRIIFLIFNVLIVISGLGCVGVGIWMHADKDIEAYLTVLRRSPRDHALVSGASLLIAAGFLMVIFAVLGFFSIIKNNKLLLRLYIFLLVIGVTMQLTTGFLLVHFKYDLHRSIQRGMKNDIRNEYDFDNAIGRAWNRVQVRRRCCGAFGSWDYQNSKWWHKENPGVSDPNEALANVPASCCKVNQNYDTDVSRVDTQSPPIKHNKNCQQDAAGRKDGSNFLNGRGCYAALLARAYHYYNALLAIGLTVGFFQFINLGVAIFLAVHMQRALQQEKSGMR</sequence>
<name>A0AAD9KQK1_RIDPI</name>
<gene>
    <name evidence="8" type="ORF">NP493_760g01046</name>
</gene>
<dbReference type="SUPFAM" id="SSF48652">
    <property type="entry name" value="Tetraspanin"/>
    <property type="match status" value="1"/>
</dbReference>
<protein>
    <recommendedName>
        <fullName evidence="6">Tetraspanin</fullName>
    </recommendedName>
</protein>
<keyword evidence="3 6" id="KW-0812">Transmembrane</keyword>
<organism evidence="8 9">
    <name type="scientific">Ridgeia piscesae</name>
    <name type="common">Tubeworm</name>
    <dbReference type="NCBI Taxonomy" id="27915"/>
    <lineage>
        <taxon>Eukaryota</taxon>
        <taxon>Metazoa</taxon>
        <taxon>Spiralia</taxon>
        <taxon>Lophotrochozoa</taxon>
        <taxon>Annelida</taxon>
        <taxon>Polychaeta</taxon>
        <taxon>Sedentaria</taxon>
        <taxon>Canalipalpata</taxon>
        <taxon>Sabellida</taxon>
        <taxon>Siboglinidae</taxon>
        <taxon>Ridgeia</taxon>
    </lineage>
</organism>
<comment type="similarity">
    <text evidence="2 6">Belongs to the tetraspanin (TM4SF) family.</text>
</comment>
<dbReference type="InterPro" id="IPR008952">
    <property type="entry name" value="Tetraspanin_EC2_sf"/>
</dbReference>
<evidence type="ECO:0000256" key="5">
    <source>
        <dbReference type="ARBA" id="ARBA00023136"/>
    </source>
</evidence>
<evidence type="ECO:0000256" key="7">
    <source>
        <dbReference type="SAM" id="MobiDB-lite"/>
    </source>
</evidence>
<proteinExistence type="inferred from homology"/>
<dbReference type="InterPro" id="IPR018499">
    <property type="entry name" value="Tetraspanin/Peripherin"/>
</dbReference>
<keyword evidence="5 6" id="KW-0472">Membrane</keyword>
<dbReference type="Gene3D" id="1.10.1450.10">
    <property type="entry name" value="Tetraspanin"/>
    <property type="match status" value="1"/>
</dbReference>
<feature type="transmembrane region" description="Helical" evidence="6">
    <location>
        <begin position="12"/>
        <end position="37"/>
    </location>
</feature>
<comment type="caution">
    <text evidence="8">The sequence shown here is derived from an EMBL/GenBank/DDBJ whole genome shotgun (WGS) entry which is preliminary data.</text>
</comment>
<feature type="transmembrane region" description="Helical" evidence="6">
    <location>
        <begin position="57"/>
        <end position="80"/>
    </location>
</feature>
<dbReference type="PRINTS" id="PR00259">
    <property type="entry name" value="TMFOUR"/>
</dbReference>
<dbReference type="Proteomes" id="UP001209878">
    <property type="component" value="Unassembled WGS sequence"/>
</dbReference>
<evidence type="ECO:0000313" key="8">
    <source>
        <dbReference type="EMBL" id="KAK2175020.1"/>
    </source>
</evidence>
<dbReference type="GO" id="GO:0005886">
    <property type="term" value="C:plasma membrane"/>
    <property type="evidence" value="ECO:0007669"/>
    <property type="project" value="TreeGrafter"/>
</dbReference>
<comment type="subcellular location">
    <subcellularLocation>
        <location evidence="1 6">Membrane</location>
        <topology evidence="1 6">Multi-pass membrane protein</topology>
    </subcellularLocation>
</comment>
<feature type="region of interest" description="Disordered" evidence="7">
    <location>
        <begin position="201"/>
        <end position="221"/>
    </location>
</feature>
<reference evidence="8" key="1">
    <citation type="journal article" date="2023" name="Mol. Biol. Evol.">
        <title>Third-Generation Sequencing Reveals the Adaptive Role of the Epigenome in Three Deep-Sea Polychaetes.</title>
        <authorList>
            <person name="Perez M."/>
            <person name="Aroh O."/>
            <person name="Sun Y."/>
            <person name="Lan Y."/>
            <person name="Juniper S.K."/>
            <person name="Young C.R."/>
            <person name="Angers B."/>
            <person name="Qian P.Y."/>
        </authorList>
    </citation>
    <scope>NUCLEOTIDE SEQUENCE</scope>
    <source>
        <strain evidence="8">R07B-5</strain>
    </source>
</reference>
<dbReference type="EMBL" id="JAODUO010000757">
    <property type="protein sequence ID" value="KAK2175020.1"/>
    <property type="molecule type" value="Genomic_DNA"/>
</dbReference>
<evidence type="ECO:0000256" key="3">
    <source>
        <dbReference type="ARBA" id="ARBA00022692"/>
    </source>
</evidence>
<dbReference type="PANTHER" id="PTHR19282">
    <property type="entry name" value="TETRASPANIN"/>
    <property type="match status" value="1"/>
</dbReference>
<evidence type="ECO:0000256" key="4">
    <source>
        <dbReference type="ARBA" id="ARBA00022989"/>
    </source>
</evidence>
<dbReference type="AlphaFoldDB" id="A0AAD9KQK1"/>
<keyword evidence="9" id="KW-1185">Reference proteome</keyword>
<evidence type="ECO:0000256" key="6">
    <source>
        <dbReference type="RuleBase" id="RU361218"/>
    </source>
</evidence>
<dbReference type="Pfam" id="PF00335">
    <property type="entry name" value="Tetraspanin"/>
    <property type="match status" value="1"/>
</dbReference>
<evidence type="ECO:0000256" key="1">
    <source>
        <dbReference type="ARBA" id="ARBA00004141"/>
    </source>
</evidence>
<evidence type="ECO:0000256" key="2">
    <source>
        <dbReference type="ARBA" id="ARBA00006840"/>
    </source>
</evidence>
<accession>A0AAD9KQK1</accession>
<dbReference type="PANTHER" id="PTHR19282:SF544">
    <property type="entry name" value="TETRASPANIN"/>
    <property type="match status" value="1"/>
</dbReference>
<keyword evidence="4 6" id="KW-1133">Transmembrane helix</keyword>
<dbReference type="PIRSF" id="PIRSF002419">
    <property type="entry name" value="Tetraspanin"/>
    <property type="match status" value="1"/>
</dbReference>
<feature type="transmembrane region" description="Helical" evidence="6">
    <location>
        <begin position="249"/>
        <end position="273"/>
    </location>
</feature>
<dbReference type="InterPro" id="IPR000301">
    <property type="entry name" value="Tetraspanin_animals"/>
</dbReference>
<feature type="transmembrane region" description="Helical" evidence="6">
    <location>
        <begin position="92"/>
        <end position="114"/>
    </location>
</feature>
<evidence type="ECO:0000313" key="9">
    <source>
        <dbReference type="Proteomes" id="UP001209878"/>
    </source>
</evidence>